<keyword evidence="7" id="KW-0732">Signal</keyword>
<dbReference type="GO" id="GO:0008061">
    <property type="term" value="F:chitin binding"/>
    <property type="evidence" value="ECO:0007669"/>
    <property type="project" value="UniProtKB-UniRule"/>
</dbReference>
<dbReference type="InterPro" id="IPR016283">
    <property type="entry name" value="Glyco_hydro_19"/>
</dbReference>
<keyword evidence="3 5" id="KW-1015">Disulfide bond</keyword>
<evidence type="ECO:0000256" key="2">
    <source>
        <dbReference type="ARBA" id="ARBA00022669"/>
    </source>
</evidence>
<dbReference type="AlphaFoldDB" id="A0A0D3C632"/>
<dbReference type="PROSITE" id="PS50941">
    <property type="entry name" value="CHIT_BIND_I_2"/>
    <property type="match status" value="1"/>
</dbReference>
<feature type="disulfide bond" evidence="5 6">
    <location>
        <begin position="29"/>
        <end position="41"/>
    </location>
</feature>
<keyword evidence="10" id="KW-1185">Reference proteome</keyword>
<dbReference type="OrthoDB" id="5985073at2759"/>
<evidence type="ECO:0000313" key="9">
    <source>
        <dbReference type="EnsemblPlants" id="Bo4g194450.1"/>
    </source>
</evidence>
<dbReference type="OMA" id="FCNIEEV"/>
<comment type="similarity">
    <text evidence="1">Belongs to the glycosyl hydrolase 19 family. Chitinase class I subfamily.</text>
</comment>
<dbReference type="Gramene" id="Bo4g194450.1">
    <property type="protein sequence ID" value="Bo4g194450.1"/>
    <property type="gene ID" value="Bo4g194450"/>
</dbReference>
<name>A0A0D3C632_BRAOL</name>
<feature type="disulfide bond" evidence="5 6">
    <location>
        <begin position="34"/>
        <end position="48"/>
    </location>
</feature>
<feature type="chain" id="PRO_5002258496" description="Chitin-binding type-1 domain-containing protein" evidence="7">
    <location>
        <begin position="25"/>
        <end position="260"/>
    </location>
</feature>
<dbReference type="EnsemblPlants" id="Bo4g194450.1">
    <property type="protein sequence ID" value="Bo4g194450.1"/>
    <property type="gene ID" value="Bo4g194450"/>
</dbReference>
<dbReference type="InterPro" id="IPR000726">
    <property type="entry name" value="Glyco_hydro_19_cat"/>
</dbReference>
<dbReference type="PANTHER" id="PTHR22595:SF161">
    <property type="entry name" value="GENOME ASSEMBLY, CHROMOSOME: A04"/>
    <property type="match status" value="1"/>
</dbReference>
<dbReference type="SUPFAM" id="SSF53955">
    <property type="entry name" value="Lysozyme-like"/>
    <property type="match status" value="1"/>
</dbReference>
<evidence type="ECO:0000259" key="8">
    <source>
        <dbReference type="PROSITE" id="PS50941"/>
    </source>
</evidence>
<dbReference type="InterPro" id="IPR036861">
    <property type="entry name" value="Endochitinase-like_sf"/>
</dbReference>
<dbReference type="PROSITE" id="PS00774">
    <property type="entry name" value="CHITINASE_19_2"/>
    <property type="match status" value="1"/>
</dbReference>
<dbReference type="CDD" id="cd00035">
    <property type="entry name" value="ChtBD1"/>
    <property type="match status" value="1"/>
</dbReference>
<dbReference type="RefSeq" id="XP_013634891.1">
    <property type="nucleotide sequence ID" value="XM_013779437.1"/>
</dbReference>
<proteinExistence type="inferred from homology"/>
<dbReference type="KEGG" id="boe:106340586"/>
<feature type="signal peptide" evidence="7">
    <location>
        <begin position="1"/>
        <end position="24"/>
    </location>
</feature>
<reference evidence="9 10" key="1">
    <citation type="journal article" date="2014" name="Genome Biol.">
        <title>Transcriptome and methylome profiling reveals relics of genome dominance in the mesopolyploid Brassica oleracea.</title>
        <authorList>
            <person name="Parkin I.A."/>
            <person name="Koh C."/>
            <person name="Tang H."/>
            <person name="Robinson S.J."/>
            <person name="Kagale S."/>
            <person name="Clarke W.E."/>
            <person name="Town C.D."/>
            <person name="Nixon J."/>
            <person name="Krishnakumar V."/>
            <person name="Bidwell S.L."/>
            <person name="Denoeud F."/>
            <person name="Belcram H."/>
            <person name="Links M.G."/>
            <person name="Just J."/>
            <person name="Clarke C."/>
            <person name="Bender T."/>
            <person name="Huebert T."/>
            <person name="Mason A.S."/>
            <person name="Pires J.C."/>
            <person name="Barker G."/>
            <person name="Moore J."/>
            <person name="Walley P.G."/>
            <person name="Manoli S."/>
            <person name="Batley J."/>
            <person name="Edwards D."/>
            <person name="Nelson M.N."/>
            <person name="Wang X."/>
            <person name="Paterson A.H."/>
            <person name="King G."/>
            <person name="Bancroft I."/>
            <person name="Chalhoub B."/>
            <person name="Sharpe A.G."/>
        </authorList>
    </citation>
    <scope>NUCLEOTIDE SEQUENCE</scope>
    <source>
        <strain evidence="9 10">cv. TO1000</strain>
    </source>
</reference>
<dbReference type="eggNOG" id="KOG4742">
    <property type="taxonomic scope" value="Eukaryota"/>
</dbReference>
<dbReference type="HOGENOM" id="CLU_045506_1_1_1"/>
<dbReference type="FunFam" id="3.30.20.10:FF:000001">
    <property type="entry name" value="Endochitinase (Chitinase)"/>
    <property type="match status" value="1"/>
</dbReference>
<dbReference type="GO" id="GO:0004568">
    <property type="term" value="F:chitinase activity"/>
    <property type="evidence" value="ECO:0007669"/>
    <property type="project" value="InterPro"/>
</dbReference>
<dbReference type="InterPro" id="IPR023346">
    <property type="entry name" value="Lysozyme-like_dom_sf"/>
</dbReference>
<dbReference type="Gene3D" id="3.30.20.10">
    <property type="entry name" value="Endochitinase, domain 2"/>
    <property type="match status" value="1"/>
</dbReference>
<evidence type="ECO:0000256" key="7">
    <source>
        <dbReference type="SAM" id="SignalP"/>
    </source>
</evidence>
<feature type="disulfide bond" evidence="5">
    <location>
        <begin position="84"/>
        <end position="129"/>
    </location>
</feature>
<keyword evidence="2 6" id="KW-0147">Chitin-binding</keyword>
<evidence type="ECO:0000256" key="6">
    <source>
        <dbReference type="PROSITE-ProRule" id="PRU00261"/>
    </source>
</evidence>
<comment type="caution">
    <text evidence="6">Lacks conserved residue(s) required for the propagation of feature annotation.</text>
</comment>
<dbReference type="GeneID" id="106340586"/>
<accession>A0A0D3C632</accession>
<sequence>MALTKISSVFLICLFGLYSQTAKSQFCGCSPILCCSQHGFCGTSDVYCGSGCRSGPCRTSRDPVDKIVTQKFFDGIINQARNGCAGKRFYTRESFLKAANATFDFTDTVTRLEIAAMFAHFTHETEHFCNIEEVNGTSRDYCDESNRQYPCARGKGYYGRGPIQLAWNFMYGACGVDLKLDLLGQPELVGSNSTVSFETGLWFWMNSVRPVLKEGFGATIRAINGVECSGGNSSAVSARTGYYRDYCRQLGVDPGADITC</sequence>
<evidence type="ECO:0000256" key="1">
    <source>
        <dbReference type="ARBA" id="ARBA00009373"/>
    </source>
</evidence>
<evidence type="ECO:0000256" key="3">
    <source>
        <dbReference type="ARBA" id="ARBA00023157"/>
    </source>
</evidence>
<dbReference type="Gene3D" id="1.10.530.10">
    <property type="match status" value="1"/>
</dbReference>
<feature type="active site" description="Proton donor" evidence="4">
    <location>
        <position position="124"/>
    </location>
</feature>
<dbReference type="GO" id="GO:0016998">
    <property type="term" value="P:cell wall macromolecule catabolic process"/>
    <property type="evidence" value="ECO:0007669"/>
    <property type="project" value="InterPro"/>
</dbReference>
<feature type="disulfide bond" evidence="5">
    <location>
        <begin position="228"/>
        <end position="260"/>
    </location>
</feature>
<dbReference type="PIRSF" id="PIRSF001060">
    <property type="entry name" value="Endochitinase"/>
    <property type="match status" value="1"/>
</dbReference>
<evidence type="ECO:0000313" key="10">
    <source>
        <dbReference type="Proteomes" id="UP000032141"/>
    </source>
</evidence>
<feature type="domain" description="Chitin-binding type-1" evidence="8">
    <location>
        <begin position="24"/>
        <end position="59"/>
    </location>
</feature>
<dbReference type="PANTHER" id="PTHR22595">
    <property type="entry name" value="CHITINASE-RELATED"/>
    <property type="match status" value="1"/>
</dbReference>
<dbReference type="GO" id="GO:0005975">
    <property type="term" value="P:carbohydrate metabolic process"/>
    <property type="evidence" value="ECO:0007669"/>
    <property type="project" value="InterPro"/>
</dbReference>
<feature type="disulfide bond" evidence="5">
    <location>
        <begin position="142"/>
        <end position="151"/>
    </location>
</feature>
<dbReference type="SMART" id="SM00270">
    <property type="entry name" value="ChtBD1"/>
    <property type="match status" value="1"/>
</dbReference>
<dbReference type="InterPro" id="IPR001002">
    <property type="entry name" value="Chitin-bd_1"/>
</dbReference>
<organism evidence="9 10">
    <name type="scientific">Brassica oleracea var. oleracea</name>
    <dbReference type="NCBI Taxonomy" id="109376"/>
    <lineage>
        <taxon>Eukaryota</taxon>
        <taxon>Viridiplantae</taxon>
        <taxon>Streptophyta</taxon>
        <taxon>Embryophyta</taxon>
        <taxon>Tracheophyta</taxon>
        <taxon>Spermatophyta</taxon>
        <taxon>Magnoliopsida</taxon>
        <taxon>eudicotyledons</taxon>
        <taxon>Gunneridae</taxon>
        <taxon>Pentapetalae</taxon>
        <taxon>rosids</taxon>
        <taxon>malvids</taxon>
        <taxon>Brassicales</taxon>
        <taxon>Brassicaceae</taxon>
        <taxon>Brassiceae</taxon>
        <taxon>Brassica</taxon>
    </lineage>
</organism>
<dbReference type="CDD" id="cd00325">
    <property type="entry name" value="chitinase_GH19"/>
    <property type="match status" value="1"/>
</dbReference>
<dbReference type="PROSITE" id="PS00026">
    <property type="entry name" value="CHIT_BIND_I_1"/>
    <property type="match status" value="1"/>
</dbReference>
<dbReference type="Pfam" id="PF00182">
    <property type="entry name" value="Glyco_hydro_19"/>
    <property type="match status" value="2"/>
</dbReference>
<reference evidence="9" key="2">
    <citation type="submission" date="2015-03" db="UniProtKB">
        <authorList>
            <consortium name="EnsemblPlants"/>
        </authorList>
    </citation>
    <scope>IDENTIFICATION</scope>
</reference>
<evidence type="ECO:0000256" key="4">
    <source>
        <dbReference type="PIRSR" id="PIRSR001060-1"/>
    </source>
</evidence>
<dbReference type="Gene3D" id="3.30.60.10">
    <property type="entry name" value="Endochitinase-like"/>
    <property type="match status" value="1"/>
</dbReference>
<dbReference type="Proteomes" id="UP000032141">
    <property type="component" value="Chromosome C4"/>
</dbReference>
<protein>
    <recommendedName>
        <fullName evidence="8">Chitin-binding type-1 domain-containing protein</fullName>
    </recommendedName>
</protein>
<evidence type="ECO:0000256" key="5">
    <source>
        <dbReference type="PIRSR" id="PIRSR001060-2"/>
    </source>
</evidence>
<dbReference type="SUPFAM" id="SSF57016">
    <property type="entry name" value="Plant lectins/antimicrobial peptides"/>
    <property type="match status" value="1"/>
</dbReference>
<dbReference type="GO" id="GO:0006032">
    <property type="term" value="P:chitin catabolic process"/>
    <property type="evidence" value="ECO:0007669"/>
    <property type="project" value="InterPro"/>
</dbReference>
<dbReference type="InterPro" id="IPR018371">
    <property type="entry name" value="Chitin-binding_1_CS"/>
</dbReference>
<dbReference type="STRING" id="109376.A0A0D3C632"/>